<organism evidence="2 3">
    <name type="scientific">Microcoleus anatoxicus PTRS2</name>
    <dbReference type="NCBI Taxonomy" id="2705321"/>
    <lineage>
        <taxon>Bacteria</taxon>
        <taxon>Bacillati</taxon>
        <taxon>Cyanobacteriota</taxon>
        <taxon>Cyanophyceae</taxon>
        <taxon>Oscillatoriophycideae</taxon>
        <taxon>Oscillatoriales</taxon>
        <taxon>Microcoleaceae</taxon>
        <taxon>Microcoleus</taxon>
        <taxon>Microcoleus anatoxicus</taxon>
    </lineage>
</organism>
<keyword evidence="1" id="KW-0472">Membrane</keyword>
<keyword evidence="1" id="KW-1133">Transmembrane helix</keyword>
<evidence type="ECO:0000313" key="2">
    <source>
        <dbReference type="EMBL" id="MEK0186708.1"/>
    </source>
</evidence>
<evidence type="ECO:0000256" key="1">
    <source>
        <dbReference type="SAM" id="Phobius"/>
    </source>
</evidence>
<dbReference type="EMBL" id="JBBLXS010000247">
    <property type="protein sequence ID" value="MEK0186708.1"/>
    <property type="molecule type" value="Genomic_DNA"/>
</dbReference>
<dbReference type="Proteomes" id="UP001384579">
    <property type="component" value="Unassembled WGS sequence"/>
</dbReference>
<comment type="caution">
    <text evidence="2">The sequence shown here is derived from an EMBL/GenBank/DDBJ whole genome shotgun (WGS) entry which is preliminary data.</text>
</comment>
<proteinExistence type="predicted"/>
<protein>
    <submittedName>
        <fullName evidence="2">Uncharacterized protein</fullName>
    </submittedName>
</protein>
<reference evidence="2 3" key="1">
    <citation type="journal article" date="2020" name="Harmful Algae">
        <title>Molecular and morphological characterization of a novel dihydroanatoxin-a producing Microcoleus species (cyanobacteria) from the Russian River, California, USA.</title>
        <authorList>
            <person name="Conklin K.Y."/>
            <person name="Stancheva R."/>
            <person name="Otten T.G."/>
            <person name="Fadness R."/>
            <person name="Boyer G.L."/>
            <person name="Read B."/>
            <person name="Zhang X."/>
            <person name="Sheath R.G."/>
        </authorList>
    </citation>
    <scope>NUCLEOTIDE SEQUENCE [LARGE SCALE GENOMIC DNA]</scope>
    <source>
        <strain evidence="2 3">PTRS2</strain>
    </source>
</reference>
<keyword evidence="3" id="KW-1185">Reference proteome</keyword>
<dbReference type="RefSeq" id="WP_340541668.1">
    <property type="nucleotide sequence ID" value="NZ_JBBLXS010000247.1"/>
</dbReference>
<keyword evidence="1" id="KW-0812">Transmembrane</keyword>
<feature type="transmembrane region" description="Helical" evidence="1">
    <location>
        <begin position="12"/>
        <end position="30"/>
    </location>
</feature>
<accession>A0ABU8YQK7</accession>
<evidence type="ECO:0000313" key="3">
    <source>
        <dbReference type="Proteomes" id="UP001384579"/>
    </source>
</evidence>
<name>A0ABU8YQK7_9CYAN</name>
<gene>
    <name evidence="2" type="ORF">WMG39_17885</name>
</gene>
<sequence length="44" mass="5153">MVSITFSPDRSVYLIILVMLRAIVFCVGWWRMVGDRENGHQEVK</sequence>